<evidence type="ECO:0008006" key="3">
    <source>
        <dbReference type="Google" id="ProtNLM"/>
    </source>
</evidence>
<dbReference type="AlphaFoldDB" id="A0A1I6I419"/>
<accession>A0A1I6I419</accession>
<dbReference type="EMBL" id="FOYS01000004">
    <property type="protein sequence ID" value="SFR61451.1"/>
    <property type="molecule type" value="Genomic_DNA"/>
</dbReference>
<dbReference type="Pfam" id="PF06348">
    <property type="entry name" value="DUF1059"/>
    <property type="match status" value="1"/>
</dbReference>
<reference evidence="2" key="1">
    <citation type="submission" date="2016-10" db="EMBL/GenBank/DDBJ databases">
        <authorList>
            <person name="Varghese N."/>
            <person name="Submissions S."/>
        </authorList>
    </citation>
    <scope>NUCLEOTIDE SEQUENCE [LARGE SCALE GENOMIC DNA]</scope>
    <source>
        <strain evidence="2">CGMCC 1.8711</strain>
    </source>
</reference>
<dbReference type="OrthoDB" id="9023at2157"/>
<dbReference type="RefSeq" id="WP_089882010.1">
    <property type="nucleotide sequence ID" value="NZ_FOYS01000004.1"/>
</dbReference>
<dbReference type="InterPro" id="IPR009409">
    <property type="entry name" value="DUF1059"/>
</dbReference>
<keyword evidence="2" id="KW-1185">Reference proteome</keyword>
<organism evidence="1 2">
    <name type="scientific">Halogeometricum limi</name>
    <dbReference type="NCBI Taxonomy" id="555875"/>
    <lineage>
        <taxon>Archaea</taxon>
        <taxon>Methanobacteriati</taxon>
        <taxon>Methanobacteriota</taxon>
        <taxon>Stenosarchaea group</taxon>
        <taxon>Halobacteria</taxon>
        <taxon>Halobacteriales</taxon>
        <taxon>Haloferacaceae</taxon>
        <taxon>Halogeometricum</taxon>
    </lineage>
</organism>
<proteinExistence type="predicted"/>
<dbReference type="Proteomes" id="UP000243250">
    <property type="component" value="Unassembled WGS sequence"/>
</dbReference>
<name>A0A1I6I419_9EURY</name>
<dbReference type="STRING" id="555875.SAMN04488124_2790"/>
<evidence type="ECO:0000313" key="2">
    <source>
        <dbReference type="Proteomes" id="UP000243250"/>
    </source>
</evidence>
<sequence>MSMRVTCREAGHDCDFSVQSENMKELVEMVQMHALNTHAMQVSSSDVRGMAVEA</sequence>
<evidence type="ECO:0000313" key="1">
    <source>
        <dbReference type="EMBL" id="SFR61451.1"/>
    </source>
</evidence>
<gene>
    <name evidence="1" type="ORF">SAMN04488124_2790</name>
</gene>
<protein>
    <recommendedName>
        <fullName evidence="3">Small metal-binding protein</fullName>
    </recommendedName>
</protein>